<evidence type="ECO:0000256" key="5">
    <source>
        <dbReference type="ARBA" id="ARBA00023136"/>
    </source>
</evidence>
<evidence type="ECO:0000256" key="4">
    <source>
        <dbReference type="ARBA" id="ARBA00023040"/>
    </source>
</evidence>
<sequence length="200" mass="21644">DGMIGVSHGDITGLAEGDGLIGVIHGDITGLVEGDGMIWVIHCDITGLAEGDGMIGVIHCDITGLAEGDGEISLWSLVVLAVERYVVVCKPMSNFRFGSQHAFMGVGLTWFMALACAFPPLVGWSRYIPEGMQCSCGIDYYTLKPEVNNESFVIYMFVVHFSIPLSVIFFCYGRLVCTVKEDMAKGGVNGRIMNDSYPKT</sequence>
<keyword evidence="4" id="KW-0297">G-protein coupled receptor</keyword>
<feature type="transmembrane region" description="Helical" evidence="8">
    <location>
        <begin position="102"/>
        <end position="122"/>
    </location>
</feature>
<dbReference type="SUPFAM" id="SSF81321">
    <property type="entry name" value="Family A G protein-coupled receptor-like"/>
    <property type="match status" value="1"/>
</dbReference>
<keyword evidence="3 8" id="KW-1133">Transmembrane helix</keyword>
<name>A0A401PW91_SCYTO</name>
<evidence type="ECO:0000256" key="1">
    <source>
        <dbReference type="ARBA" id="ARBA00004141"/>
    </source>
</evidence>
<evidence type="ECO:0000256" key="2">
    <source>
        <dbReference type="ARBA" id="ARBA00022692"/>
    </source>
</evidence>
<feature type="non-terminal residue" evidence="10">
    <location>
        <position position="1"/>
    </location>
</feature>
<keyword evidence="2 8" id="KW-0812">Transmembrane</keyword>
<feature type="domain" description="G-protein coupled receptors family 1 profile" evidence="9">
    <location>
        <begin position="73"/>
        <end position="200"/>
    </location>
</feature>
<evidence type="ECO:0000313" key="10">
    <source>
        <dbReference type="EMBL" id="GCB77389.1"/>
    </source>
</evidence>
<protein>
    <recommendedName>
        <fullName evidence="9">G-protein coupled receptors family 1 profile domain-containing protein</fullName>
    </recommendedName>
</protein>
<dbReference type="STRING" id="75743.A0A401PW91"/>
<keyword evidence="11" id="KW-1185">Reference proteome</keyword>
<comment type="subcellular location">
    <subcellularLocation>
        <location evidence="1">Membrane</location>
        <topology evidence="1">Multi-pass membrane protein</topology>
    </subcellularLocation>
</comment>
<evidence type="ECO:0000256" key="7">
    <source>
        <dbReference type="ARBA" id="ARBA00023224"/>
    </source>
</evidence>
<evidence type="ECO:0000256" key="8">
    <source>
        <dbReference type="SAM" id="Phobius"/>
    </source>
</evidence>
<comment type="caution">
    <text evidence="10">The sequence shown here is derived from an EMBL/GenBank/DDBJ whole genome shotgun (WGS) entry which is preliminary data.</text>
</comment>
<dbReference type="PROSITE" id="PS50262">
    <property type="entry name" value="G_PROTEIN_RECEP_F1_2"/>
    <property type="match status" value="1"/>
</dbReference>
<organism evidence="10 11">
    <name type="scientific">Scyliorhinus torazame</name>
    <name type="common">Cloudy catshark</name>
    <name type="synonym">Catulus torazame</name>
    <dbReference type="NCBI Taxonomy" id="75743"/>
    <lineage>
        <taxon>Eukaryota</taxon>
        <taxon>Metazoa</taxon>
        <taxon>Chordata</taxon>
        <taxon>Craniata</taxon>
        <taxon>Vertebrata</taxon>
        <taxon>Chondrichthyes</taxon>
        <taxon>Elasmobranchii</taxon>
        <taxon>Galeomorphii</taxon>
        <taxon>Galeoidea</taxon>
        <taxon>Carcharhiniformes</taxon>
        <taxon>Scyliorhinidae</taxon>
        <taxon>Scyliorhinus</taxon>
    </lineage>
</organism>
<dbReference type="Proteomes" id="UP000288216">
    <property type="component" value="Unassembled WGS sequence"/>
</dbReference>
<reference evidence="10 11" key="1">
    <citation type="journal article" date="2018" name="Nat. Ecol. Evol.">
        <title>Shark genomes provide insights into elasmobranch evolution and the origin of vertebrates.</title>
        <authorList>
            <person name="Hara Y"/>
            <person name="Yamaguchi K"/>
            <person name="Onimaru K"/>
            <person name="Kadota M"/>
            <person name="Koyanagi M"/>
            <person name="Keeley SD"/>
            <person name="Tatsumi K"/>
            <person name="Tanaka K"/>
            <person name="Motone F"/>
            <person name="Kageyama Y"/>
            <person name="Nozu R"/>
            <person name="Adachi N"/>
            <person name="Nishimura O"/>
            <person name="Nakagawa R"/>
            <person name="Tanegashima C"/>
            <person name="Kiyatake I"/>
            <person name="Matsumoto R"/>
            <person name="Murakumo K"/>
            <person name="Nishida K"/>
            <person name="Terakita A"/>
            <person name="Kuratani S"/>
            <person name="Sato K"/>
            <person name="Hyodo S Kuraku.S."/>
        </authorList>
    </citation>
    <scope>NUCLEOTIDE SEQUENCE [LARGE SCALE GENOMIC DNA]</scope>
</reference>
<evidence type="ECO:0000313" key="11">
    <source>
        <dbReference type="Proteomes" id="UP000288216"/>
    </source>
</evidence>
<evidence type="ECO:0000259" key="9">
    <source>
        <dbReference type="PROSITE" id="PS50262"/>
    </source>
</evidence>
<dbReference type="EMBL" id="BFAA01016806">
    <property type="protein sequence ID" value="GCB77389.1"/>
    <property type="molecule type" value="Genomic_DNA"/>
</dbReference>
<keyword evidence="7" id="KW-0807">Transducer</keyword>
<feature type="transmembrane region" description="Helical" evidence="8">
    <location>
        <begin position="152"/>
        <end position="175"/>
    </location>
</feature>
<dbReference type="Gene3D" id="1.20.1070.10">
    <property type="entry name" value="Rhodopsin 7-helix transmembrane proteins"/>
    <property type="match status" value="1"/>
</dbReference>
<dbReference type="GO" id="GO:0004930">
    <property type="term" value="F:G protein-coupled receptor activity"/>
    <property type="evidence" value="ECO:0007669"/>
    <property type="project" value="UniProtKB-KW"/>
</dbReference>
<dbReference type="InterPro" id="IPR050125">
    <property type="entry name" value="GPCR_opsins"/>
</dbReference>
<dbReference type="Pfam" id="PF00001">
    <property type="entry name" value="7tm_1"/>
    <property type="match status" value="1"/>
</dbReference>
<accession>A0A401PW91</accession>
<gene>
    <name evidence="10" type="ORF">scyTo_0020570</name>
</gene>
<dbReference type="OrthoDB" id="5962323at2759"/>
<dbReference type="InterPro" id="IPR017452">
    <property type="entry name" value="GPCR_Rhodpsn_7TM"/>
</dbReference>
<dbReference type="GO" id="GO:0016020">
    <property type="term" value="C:membrane"/>
    <property type="evidence" value="ECO:0007669"/>
    <property type="project" value="UniProtKB-SubCell"/>
</dbReference>
<keyword evidence="5 8" id="KW-0472">Membrane</keyword>
<evidence type="ECO:0000256" key="6">
    <source>
        <dbReference type="ARBA" id="ARBA00023170"/>
    </source>
</evidence>
<keyword evidence="6" id="KW-0675">Receptor</keyword>
<dbReference type="PANTHER" id="PTHR24240">
    <property type="entry name" value="OPSIN"/>
    <property type="match status" value="1"/>
</dbReference>
<dbReference type="PRINTS" id="PR00237">
    <property type="entry name" value="GPCRRHODOPSN"/>
</dbReference>
<evidence type="ECO:0000256" key="3">
    <source>
        <dbReference type="ARBA" id="ARBA00022989"/>
    </source>
</evidence>
<proteinExistence type="predicted"/>
<dbReference type="InterPro" id="IPR000276">
    <property type="entry name" value="GPCR_Rhodpsn"/>
</dbReference>
<dbReference type="AlphaFoldDB" id="A0A401PW91"/>